<evidence type="ECO:0000256" key="4">
    <source>
        <dbReference type="ARBA" id="ARBA00022801"/>
    </source>
</evidence>
<feature type="domain" description="Glycoside hydrolase family 2 catalytic" evidence="8">
    <location>
        <begin position="274"/>
        <end position="439"/>
    </location>
</feature>
<keyword evidence="4 6" id="KW-0378">Hydrolase</keyword>
<evidence type="ECO:0000259" key="9">
    <source>
        <dbReference type="Pfam" id="PF02837"/>
    </source>
</evidence>
<gene>
    <name evidence="10" type="primary">uidA_2</name>
    <name evidence="10" type="ORF">NCTC9073_05536</name>
</gene>
<dbReference type="FunFam" id="2.60.120.260:FF:000027">
    <property type="entry name" value="Beta-glucuronidase"/>
    <property type="match status" value="1"/>
</dbReference>
<dbReference type="NCBIfam" id="NF007538">
    <property type="entry name" value="PRK10150.1"/>
    <property type="match status" value="1"/>
</dbReference>
<evidence type="ECO:0000313" key="11">
    <source>
        <dbReference type="Proteomes" id="UP000250780"/>
    </source>
</evidence>
<evidence type="ECO:0000256" key="5">
    <source>
        <dbReference type="ARBA" id="ARBA00023295"/>
    </source>
</evidence>
<reference evidence="10 11" key="1">
    <citation type="submission" date="2018-06" db="EMBL/GenBank/DDBJ databases">
        <authorList>
            <consortium name="Pathogen Informatics"/>
            <person name="Doyle S."/>
        </authorList>
    </citation>
    <scope>NUCLEOTIDE SEQUENCE [LARGE SCALE GENOMIC DNA]</scope>
    <source>
        <strain evidence="10 11">NCTC9073</strain>
    </source>
</reference>
<dbReference type="FunFam" id="2.60.40.10:FF:001198">
    <property type="entry name" value="Beta-glucuronidase UidA"/>
    <property type="match status" value="1"/>
</dbReference>
<evidence type="ECO:0000259" key="7">
    <source>
        <dbReference type="Pfam" id="PF00703"/>
    </source>
</evidence>
<evidence type="ECO:0000256" key="3">
    <source>
        <dbReference type="ARBA" id="ARBA00016205"/>
    </source>
</evidence>
<dbReference type="InterPro" id="IPR006103">
    <property type="entry name" value="Glyco_hydro_2_cat"/>
</dbReference>
<dbReference type="GO" id="GO:0030246">
    <property type="term" value="F:carbohydrate binding"/>
    <property type="evidence" value="ECO:0007669"/>
    <property type="project" value="TreeGrafter"/>
</dbReference>
<dbReference type="PROSITE" id="PS00719">
    <property type="entry name" value="GLYCOSYL_HYDROL_F2_1"/>
    <property type="match status" value="1"/>
</dbReference>
<dbReference type="AlphaFoldDB" id="A0A2X1NBY0"/>
<dbReference type="Gene3D" id="2.60.40.10">
    <property type="entry name" value="Immunoglobulins"/>
    <property type="match status" value="1"/>
</dbReference>
<evidence type="ECO:0000256" key="2">
    <source>
        <dbReference type="ARBA" id="ARBA00012761"/>
    </source>
</evidence>
<dbReference type="InterPro" id="IPR006102">
    <property type="entry name" value="Ig-like_GH2"/>
</dbReference>
<proteinExistence type="inferred from homology"/>
<evidence type="ECO:0000313" key="10">
    <source>
        <dbReference type="EMBL" id="SPX19405.1"/>
    </source>
</evidence>
<dbReference type="PRINTS" id="PR00132">
    <property type="entry name" value="GLHYDRLASE2"/>
</dbReference>
<keyword evidence="5 6" id="KW-0326">Glycosidase</keyword>
<sequence>MLRPVETPTREIKKLDGLWAFSLDRENCGIDQRWWESALQESRAIAVPGSFNDQFADADIRNYAGNVWYQREVFIPKGWAGQRIVLRFDAVTHYGKVWVNNQEVMEHQGGYTPFEADVTPYVIAGKSVRITVCVNNELNWQTIPPGMVITDENGKKKQSYFHDFFNYAGIHRSVMLYTTPNTWVDDITVVTHVAQDCNHASVDWQVVANGDVSVELRDADQQVVATGQGTSGTLQVVNPHLWQPGEGYLYELCVTAKSQTECDIYPLRVGIRSVAVKGEQFLINHKPFYFTGFGRHEDADLRGKGFDNVLMVHDHALMDWIGANSYRTSHYPYAEEMLDWADEHGIVVIDETAAVGFNLSLGIGFEAGNKPKELYSEEAVNGETQQAHLQAIKELIARDKNHPSVVMWSIATNRIPVRKVHGNISRHWRKQRVNSTRRVRSPASM</sequence>
<dbReference type="Pfam" id="PF00703">
    <property type="entry name" value="Glyco_hydro_2"/>
    <property type="match status" value="1"/>
</dbReference>
<protein>
    <recommendedName>
        <fullName evidence="3">Beta-glucuronidase</fullName>
        <ecNumber evidence="2">3.2.1.31</ecNumber>
    </recommendedName>
</protein>
<feature type="domain" description="Glycosyl hydrolases family 2 sugar binding" evidence="9">
    <location>
        <begin position="12"/>
        <end position="180"/>
    </location>
</feature>
<evidence type="ECO:0000256" key="6">
    <source>
        <dbReference type="RuleBase" id="RU361154"/>
    </source>
</evidence>
<dbReference type="Gene3D" id="2.60.120.260">
    <property type="entry name" value="Galactose-binding domain-like"/>
    <property type="match status" value="1"/>
</dbReference>
<dbReference type="GO" id="GO:0004566">
    <property type="term" value="F:beta-glucuronidase activity"/>
    <property type="evidence" value="ECO:0007669"/>
    <property type="project" value="UniProtKB-EC"/>
</dbReference>
<dbReference type="GO" id="GO:0005975">
    <property type="term" value="P:carbohydrate metabolic process"/>
    <property type="evidence" value="ECO:0007669"/>
    <property type="project" value="InterPro"/>
</dbReference>
<dbReference type="EMBL" id="UASD01000010">
    <property type="protein sequence ID" value="SPX19405.1"/>
    <property type="molecule type" value="Genomic_DNA"/>
</dbReference>
<evidence type="ECO:0000256" key="1">
    <source>
        <dbReference type="ARBA" id="ARBA00007401"/>
    </source>
</evidence>
<dbReference type="Gene3D" id="3.20.20.80">
    <property type="entry name" value="Glycosidases"/>
    <property type="match status" value="1"/>
</dbReference>
<dbReference type="PANTHER" id="PTHR10066">
    <property type="entry name" value="BETA-GLUCURONIDASE"/>
    <property type="match status" value="1"/>
</dbReference>
<dbReference type="Proteomes" id="UP000250780">
    <property type="component" value="Unassembled WGS sequence"/>
</dbReference>
<dbReference type="PANTHER" id="PTHR10066:SF67">
    <property type="entry name" value="BETA-GLUCURONIDASE"/>
    <property type="match status" value="1"/>
</dbReference>
<dbReference type="InterPro" id="IPR013783">
    <property type="entry name" value="Ig-like_fold"/>
</dbReference>
<dbReference type="SUPFAM" id="SSF51445">
    <property type="entry name" value="(Trans)glycosidases"/>
    <property type="match status" value="1"/>
</dbReference>
<dbReference type="SUPFAM" id="SSF49303">
    <property type="entry name" value="beta-Galactosidase/glucuronidase domain"/>
    <property type="match status" value="1"/>
</dbReference>
<dbReference type="InterPro" id="IPR036156">
    <property type="entry name" value="Beta-gal/glucu_dom_sf"/>
</dbReference>
<comment type="similarity">
    <text evidence="1 6">Belongs to the glycosyl hydrolase 2 family.</text>
</comment>
<dbReference type="EC" id="3.2.1.31" evidence="2"/>
<name>A0A2X1NBY0_ECOLX</name>
<dbReference type="Pfam" id="PF02837">
    <property type="entry name" value="Glyco_hydro_2_N"/>
    <property type="match status" value="1"/>
</dbReference>
<dbReference type="InterPro" id="IPR008979">
    <property type="entry name" value="Galactose-bd-like_sf"/>
</dbReference>
<evidence type="ECO:0000259" key="8">
    <source>
        <dbReference type="Pfam" id="PF02836"/>
    </source>
</evidence>
<dbReference type="Pfam" id="PF02836">
    <property type="entry name" value="Glyco_hydro_2_C"/>
    <property type="match status" value="1"/>
</dbReference>
<dbReference type="InterPro" id="IPR006104">
    <property type="entry name" value="Glyco_hydro_2_N"/>
</dbReference>
<feature type="domain" description="Glycoside hydrolase family 2 immunoglobulin-like beta-sandwich" evidence="7">
    <location>
        <begin position="184"/>
        <end position="272"/>
    </location>
</feature>
<dbReference type="GO" id="GO:0019391">
    <property type="term" value="P:glucuronoside catabolic process"/>
    <property type="evidence" value="ECO:0007669"/>
    <property type="project" value="TreeGrafter"/>
</dbReference>
<accession>A0A2X1NBY0</accession>
<dbReference type="SUPFAM" id="SSF49785">
    <property type="entry name" value="Galactose-binding domain-like"/>
    <property type="match status" value="1"/>
</dbReference>
<dbReference type="InterPro" id="IPR006101">
    <property type="entry name" value="Glyco_hydro_2"/>
</dbReference>
<dbReference type="InterPro" id="IPR023230">
    <property type="entry name" value="Glyco_hydro_2_CS"/>
</dbReference>
<organism evidence="10 11">
    <name type="scientific">Escherichia coli</name>
    <dbReference type="NCBI Taxonomy" id="562"/>
    <lineage>
        <taxon>Bacteria</taxon>
        <taxon>Pseudomonadati</taxon>
        <taxon>Pseudomonadota</taxon>
        <taxon>Gammaproteobacteria</taxon>
        <taxon>Enterobacterales</taxon>
        <taxon>Enterobacteriaceae</taxon>
        <taxon>Escherichia</taxon>
    </lineage>
</organism>
<dbReference type="InterPro" id="IPR017853">
    <property type="entry name" value="GH"/>
</dbReference>